<dbReference type="EMBL" id="MU003521">
    <property type="protein sequence ID" value="KAF2467358.1"/>
    <property type="molecule type" value="Genomic_DNA"/>
</dbReference>
<protein>
    <submittedName>
        <fullName evidence="1">Uncharacterized protein</fullName>
    </submittedName>
</protein>
<sequence>MAHQFQGMVLVDGEWVSRPGDVFQAMARAQQQPHTEMKQPETRPQHEVPHLGIVSRTVFASPVVKFILPANIRQKKLNDVVFIGEDSVHLKEIRAYGHLRHIASKSDFRGRILAASIFGEPRRHEVPATDGTPLKRAVLSSERREDVQSVEAKDILPPQVIVLTLTSRTLMFLWAQSTHTGTVRFCQKTVRLPAGTMRYDRPGTFLAVDPKCRAIAVAAPEGQCLIYMTKMMDNWRDDIEAGRDVVPIEHEQLIPVQGRIMHMEFLSPGLLDQDERDEFHVVLLFIVAHGGKTKITCFDWDSRYPLSRVTARAERVAVDPDDHNPALLVPLNESPDFLLICGRHISKYKNILSGHPTPLRSSIPDHILQYEQPADSKGPPLWVQWERVPRHGSSEAFYIAREDGVVIYLEVGNGSEMVIYEAGKWAHPIDRAFASLDVEHGSGRALLNPDVLVAAGTTSDGHVYKVGAWMEEYSMGKSFLANNTFAFVESIPNWAPIADLCVTRLPGARTVGQRDSIFVANGRTPHGTISELRRGLNALVDGYSEGMTGCTGLWVMDYGTEIIGEEKQHYAVLLVSLPPESFVVRLFHTEAEGGAWDDGEWSIAHIPDDTQPAQDGVCRDEETLAACWVSPSLSVQITRNSARLLRRHDLGLLDSLTLPFPTQQSVPFPAPALAAAVNSNLDIIAYAFRNGQRTVLQVIKISSDGTFDSNPATQDLPSDPTCLEFLSIGGGPYILAGTWENSIWILKHDESSVTRVFDCALGSASNGPRLCETAVVLTSGSHQILLCGLRNGHLLIFDIDVSGPDGFTLVPKHEVIMGPTAARVTRSATDSSAAFVACGSDFCRVRCTRNLGSTSSVDIDSVWFTDHQTPEYQQSPVTALDQLPLTKGDQVGKDLSGFIFAVSGSRLLFSRLDYDIRWSRHEAALSTFEPNKAVPRRLETTASPTKLVYLEKLRKMVVATTETREERAPPDGYRSIRSAIRLVNMEDDETRIEIKQEEDIEVEVRKSKLIVGEFWLKNYERVYAILDWTYVDEKGKKYHFVIVGTGITQRNGKETGRKLFLQVADTNIKLKKESTFDHPVRCMALYGPNELVTVIDRSLTFELYQPLEPRWIKQGQLQLPSAAVHVTTVAPYIYVSTASDSHICYLVRVHPLESRKVEFDKVFTDGRQRLCAHHLALQFYTPQPLPEPLAPSSILGPPSQPASRLDTLVLVADKVCSLVGLFQPPARPYQSAAPMVFEANLPRSITRLQRGDVRPPWRRPVRYVSSPPGVSSPTIRGVLADDIIGTCSDGTVYTLSIVSAPALKLLKFIQNLVEVKEKRNLENQHSIVRNDDDDVFMNGAEDEKQEPIKAREVDPEHQNKGQARARAWYVDGDVIMRFLEEKGLNGLLTDGTDTEAIERLFWNLVETLNLEKTEHEVLPDSDLDLVEHVETWVWELLMPVL</sequence>
<reference evidence="1" key="1">
    <citation type="journal article" date="2020" name="Stud. Mycol.">
        <title>101 Dothideomycetes genomes: a test case for predicting lifestyles and emergence of pathogens.</title>
        <authorList>
            <person name="Haridas S."/>
            <person name="Albert R."/>
            <person name="Binder M."/>
            <person name="Bloem J."/>
            <person name="Labutti K."/>
            <person name="Salamov A."/>
            <person name="Andreopoulos B."/>
            <person name="Baker S."/>
            <person name="Barry K."/>
            <person name="Bills G."/>
            <person name="Bluhm B."/>
            <person name="Cannon C."/>
            <person name="Castanera R."/>
            <person name="Culley D."/>
            <person name="Daum C."/>
            <person name="Ezra D."/>
            <person name="Gonzalez J."/>
            <person name="Henrissat B."/>
            <person name="Kuo A."/>
            <person name="Liang C."/>
            <person name="Lipzen A."/>
            <person name="Lutzoni F."/>
            <person name="Magnuson J."/>
            <person name="Mondo S."/>
            <person name="Nolan M."/>
            <person name="Ohm R."/>
            <person name="Pangilinan J."/>
            <person name="Park H.-J."/>
            <person name="Ramirez L."/>
            <person name="Alfaro M."/>
            <person name="Sun H."/>
            <person name="Tritt A."/>
            <person name="Yoshinaga Y."/>
            <person name="Zwiers L.-H."/>
            <person name="Turgeon B."/>
            <person name="Goodwin S."/>
            <person name="Spatafora J."/>
            <person name="Crous P."/>
            <person name="Grigoriev I."/>
        </authorList>
    </citation>
    <scope>NUCLEOTIDE SEQUENCE</scope>
    <source>
        <strain evidence="1">ATCC 200398</strain>
    </source>
</reference>
<organism evidence="1 2">
    <name type="scientific">Lindgomyces ingoldianus</name>
    <dbReference type="NCBI Taxonomy" id="673940"/>
    <lineage>
        <taxon>Eukaryota</taxon>
        <taxon>Fungi</taxon>
        <taxon>Dikarya</taxon>
        <taxon>Ascomycota</taxon>
        <taxon>Pezizomycotina</taxon>
        <taxon>Dothideomycetes</taxon>
        <taxon>Pleosporomycetidae</taxon>
        <taxon>Pleosporales</taxon>
        <taxon>Lindgomycetaceae</taxon>
        <taxon>Lindgomyces</taxon>
    </lineage>
</organism>
<evidence type="ECO:0000313" key="1">
    <source>
        <dbReference type="EMBL" id="KAF2467358.1"/>
    </source>
</evidence>
<proteinExistence type="predicted"/>
<accession>A0ACB6QK96</accession>
<keyword evidence="2" id="KW-1185">Reference proteome</keyword>
<gene>
    <name evidence="1" type="ORF">BDR25DRAFT_317100</name>
</gene>
<name>A0ACB6QK96_9PLEO</name>
<dbReference type="Proteomes" id="UP000799755">
    <property type="component" value="Unassembled WGS sequence"/>
</dbReference>
<comment type="caution">
    <text evidence="1">The sequence shown here is derived from an EMBL/GenBank/DDBJ whole genome shotgun (WGS) entry which is preliminary data.</text>
</comment>
<evidence type="ECO:0000313" key="2">
    <source>
        <dbReference type="Proteomes" id="UP000799755"/>
    </source>
</evidence>